<proteinExistence type="predicted"/>
<feature type="compositionally biased region" description="Pro residues" evidence="1">
    <location>
        <begin position="154"/>
        <end position="186"/>
    </location>
</feature>
<dbReference type="Proteomes" id="UP001459277">
    <property type="component" value="Unassembled WGS sequence"/>
</dbReference>
<comment type="caution">
    <text evidence="2">The sequence shown here is derived from an EMBL/GenBank/DDBJ whole genome shotgun (WGS) entry which is preliminary data.</text>
</comment>
<keyword evidence="3" id="KW-1185">Reference proteome</keyword>
<accession>A0AAW2CTB7</accession>
<feature type="region of interest" description="Disordered" evidence="1">
    <location>
        <begin position="110"/>
        <end position="192"/>
    </location>
</feature>
<name>A0AAW2CTB7_9ROSI</name>
<dbReference type="EMBL" id="JAZDWU010000005">
    <property type="protein sequence ID" value="KAL0001317.1"/>
    <property type="molecule type" value="Genomic_DNA"/>
</dbReference>
<sequence>MVQEIPRDVDTGGALHAINLRGKTKVDWRAKHISHIQVWNRRAQLLCHGAQLEGAMSSVHPYFRWYDKVTWRLPITSKILTRYVVGSPEYKQITNVLKAVDRLHRLATHLPLEDTNGANPDSPKDTRRPSTSSTPTSHSHGQRAVPHQVTSRPDSPPAPHASPTPEFSPPPHASPASEFPPPPHASPSPKILPHIAPAFPDLEIPVPTAHASSHPEIPSPHVMDVVDRLFVAMSEDLTRVVNVVDTIRAIGEISGGHGQIECYVVCDMHC</sequence>
<evidence type="ECO:0000313" key="2">
    <source>
        <dbReference type="EMBL" id="KAL0001317.1"/>
    </source>
</evidence>
<evidence type="ECO:0000313" key="3">
    <source>
        <dbReference type="Proteomes" id="UP001459277"/>
    </source>
</evidence>
<reference evidence="2 3" key="1">
    <citation type="submission" date="2024-01" db="EMBL/GenBank/DDBJ databases">
        <title>A telomere-to-telomere, gap-free genome of sweet tea (Lithocarpus litseifolius).</title>
        <authorList>
            <person name="Zhou J."/>
        </authorList>
    </citation>
    <scope>NUCLEOTIDE SEQUENCE [LARGE SCALE GENOMIC DNA]</scope>
    <source>
        <strain evidence="2">Zhou-2022a</strain>
        <tissue evidence="2">Leaf</tissue>
    </source>
</reference>
<feature type="compositionally biased region" description="Low complexity" evidence="1">
    <location>
        <begin position="129"/>
        <end position="139"/>
    </location>
</feature>
<evidence type="ECO:0000256" key="1">
    <source>
        <dbReference type="SAM" id="MobiDB-lite"/>
    </source>
</evidence>
<gene>
    <name evidence="2" type="ORF">SO802_015098</name>
</gene>
<dbReference type="AlphaFoldDB" id="A0AAW2CTB7"/>
<organism evidence="2 3">
    <name type="scientific">Lithocarpus litseifolius</name>
    <dbReference type="NCBI Taxonomy" id="425828"/>
    <lineage>
        <taxon>Eukaryota</taxon>
        <taxon>Viridiplantae</taxon>
        <taxon>Streptophyta</taxon>
        <taxon>Embryophyta</taxon>
        <taxon>Tracheophyta</taxon>
        <taxon>Spermatophyta</taxon>
        <taxon>Magnoliopsida</taxon>
        <taxon>eudicotyledons</taxon>
        <taxon>Gunneridae</taxon>
        <taxon>Pentapetalae</taxon>
        <taxon>rosids</taxon>
        <taxon>fabids</taxon>
        <taxon>Fagales</taxon>
        <taxon>Fagaceae</taxon>
        <taxon>Lithocarpus</taxon>
    </lineage>
</organism>
<protein>
    <submittedName>
        <fullName evidence="2">Uncharacterized protein</fullName>
    </submittedName>
</protein>